<keyword evidence="11" id="KW-0547">Nucleotide-binding</keyword>
<dbReference type="CDD" id="cd00082">
    <property type="entry name" value="HisKA"/>
    <property type="match status" value="1"/>
</dbReference>
<dbReference type="InterPro" id="IPR000014">
    <property type="entry name" value="PAS"/>
</dbReference>
<evidence type="ECO:0000256" key="3">
    <source>
        <dbReference type="ARBA" id="ARBA00012438"/>
    </source>
</evidence>
<dbReference type="PANTHER" id="PTHR45453">
    <property type="entry name" value="PHOSPHATE REGULON SENSOR PROTEIN PHOR"/>
    <property type="match status" value="1"/>
</dbReference>
<evidence type="ECO:0000256" key="12">
    <source>
        <dbReference type="ARBA" id="ARBA00022777"/>
    </source>
</evidence>
<evidence type="ECO:0000256" key="7">
    <source>
        <dbReference type="ARBA" id="ARBA00022553"/>
    </source>
</evidence>
<dbReference type="InterPro" id="IPR021766">
    <property type="entry name" value="PhoR_N"/>
</dbReference>
<dbReference type="FunFam" id="1.10.287.130:FF:000001">
    <property type="entry name" value="Two-component sensor histidine kinase"/>
    <property type="match status" value="1"/>
</dbReference>
<dbReference type="GO" id="GO:0000155">
    <property type="term" value="F:phosphorelay sensor kinase activity"/>
    <property type="evidence" value="ECO:0007669"/>
    <property type="project" value="InterPro"/>
</dbReference>
<dbReference type="SUPFAM" id="SSF55785">
    <property type="entry name" value="PYP-like sensor domain (PAS domain)"/>
    <property type="match status" value="1"/>
</dbReference>
<dbReference type="OrthoDB" id="9813151at2"/>
<dbReference type="Proteomes" id="UP000717981">
    <property type="component" value="Unassembled WGS sequence"/>
</dbReference>
<comment type="caution">
    <text evidence="20">The sequence shown here is derived from an EMBL/GenBank/DDBJ whole genome shotgun (WGS) entry which is preliminary data.</text>
</comment>
<keyword evidence="21" id="KW-1185">Reference proteome</keyword>
<evidence type="ECO:0000259" key="18">
    <source>
        <dbReference type="PROSITE" id="PS50109"/>
    </source>
</evidence>
<dbReference type="InterPro" id="IPR014310">
    <property type="entry name" value="Sig_transdc_His_kinase_PhoR"/>
</dbReference>
<dbReference type="GO" id="GO:0004721">
    <property type="term" value="F:phosphoprotein phosphatase activity"/>
    <property type="evidence" value="ECO:0007669"/>
    <property type="project" value="InterPro"/>
</dbReference>
<dbReference type="NCBIfam" id="TIGR02966">
    <property type="entry name" value="phoR_proteo"/>
    <property type="match status" value="1"/>
</dbReference>
<dbReference type="SUPFAM" id="SSF47384">
    <property type="entry name" value="Homodimeric domain of signal transducing histidine kinase"/>
    <property type="match status" value="1"/>
</dbReference>
<dbReference type="Pfam" id="PF13188">
    <property type="entry name" value="PAS_8"/>
    <property type="match status" value="1"/>
</dbReference>
<dbReference type="GO" id="GO:0016036">
    <property type="term" value="P:cellular response to phosphate starvation"/>
    <property type="evidence" value="ECO:0007669"/>
    <property type="project" value="TreeGrafter"/>
</dbReference>
<evidence type="ECO:0000256" key="11">
    <source>
        <dbReference type="ARBA" id="ARBA00022741"/>
    </source>
</evidence>
<keyword evidence="12 20" id="KW-0418">Kinase</keyword>
<dbReference type="Gene3D" id="3.30.565.10">
    <property type="entry name" value="Histidine kinase-like ATPase, C-terminal domain"/>
    <property type="match status" value="1"/>
</dbReference>
<evidence type="ECO:0000256" key="17">
    <source>
        <dbReference type="ARBA" id="ARBA00025207"/>
    </source>
</evidence>
<keyword evidence="9" id="KW-0808">Transferase</keyword>
<accession>A0A921NSE2</accession>
<evidence type="ECO:0000256" key="5">
    <source>
        <dbReference type="ARBA" id="ARBA00022448"/>
    </source>
</evidence>
<dbReference type="Pfam" id="PF00512">
    <property type="entry name" value="HisKA"/>
    <property type="match status" value="1"/>
</dbReference>
<dbReference type="Gene3D" id="1.10.287.130">
    <property type="match status" value="1"/>
</dbReference>
<dbReference type="AlphaFoldDB" id="A0A921NSE2"/>
<dbReference type="Gene3D" id="3.30.450.20">
    <property type="entry name" value="PAS domain"/>
    <property type="match status" value="1"/>
</dbReference>
<dbReference type="PROSITE" id="PS50112">
    <property type="entry name" value="PAS"/>
    <property type="match status" value="1"/>
</dbReference>
<dbReference type="InterPro" id="IPR036890">
    <property type="entry name" value="HATPase_C_sf"/>
</dbReference>
<proteinExistence type="predicted"/>
<dbReference type="PRINTS" id="PR00344">
    <property type="entry name" value="BCTRLSENSOR"/>
</dbReference>
<feature type="domain" description="Histidine kinase" evidence="18">
    <location>
        <begin position="226"/>
        <end position="439"/>
    </location>
</feature>
<keyword evidence="6" id="KW-1003">Cell membrane</keyword>
<dbReference type="InterPro" id="IPR003594">
    <property type="entry name" value="HATPase_dom"/>
</dbReference>
<keyword evidence="15" id="KW-0902">Two-component regulatory system</keyword>
<evidence type="ECO:0000313" key="21">
    <source>
        <dbReference type="Proteomes" id="UP000717981"/>
    </source>
</evidence>
<evidence type="ECO:0000256" key="9">
    <source>
        <dbReference type="ARBA" id="ARBA00022679"/>
    </source>
</evidence>
<dbReference type="GO" id="GO:0006817">
    <property type="term" value="P:phosphate ion transport"/>
    <property type="evidence" value="ECO:0007669"/>
    <property type="project" value="UniProtKB-KW"/>
</dbReference>
<evidence type="ECO:0000256" key="13">
    <source>
        <dbReference type="ARBA" id="ARBA00022840"/>
    </source>
</evidence>
<evidence type="ECO:0000256" key="8">
    <source>
        <dbReference type="ARBA" id="ARBA00022592"/>
    </source>
</evidence>
<evidence type="ECO:0000256" key="10">
    <source>
        <dbReference type="ARBA" id="ARBA00022692"/>
    </source>
</evidence>
<evidence type="ECO:0000256" key="2">
    <source>
        <dbReference type="ARBA" id="ARBA00004236"/>
    </source>
</evidence>
<evidence type="ECO:0000256" key="6">
    <source>
        <dbReference type="ARBA" id="ARBA00022475"/>
    </source>
</evidence>
<dbReference type="InterPro" id="IPR004358">
    <property type="entry name" value="Sig_transdc_His_kin-like_C"/>
</dbReference>
<keyword evidence="13" id="KW-0067">ATP-binding</keyword>
<evidence type="ECO:0000256" key="4">
    <source>
        <dbReference type="ARBA" id="ARBA00019665"/>
    </source>
</evidence>
<evidence type="ECO:0000256" key="14">
    <source>
        <dbReference type="ARBA" id="ARBA00022989"/>
    </source>
</evidence>
<gene>
    <name evidence="20" type="primary">phoR</name>
    <name evidence="20" type="ORF">CR938_09365</name>
</gene>
<dbReference type="GO" id="GO:0005524">
    <property type="term" value="F:ATP binding"/>
    <property type="evidence" value="ECO:0007669"/>
    <property type="project" value="UniProtKB-KW"/>
</dbReference>
<evidence type="ECO:0000313" key="20">
    <source>
        <dbReference type="EMBL" id="KAF1688562.1"/>
    </source>
</evidence>
<comment type="function">
    <text evidence="17">Member of the two-component regulatory system PhoR/PhoB involved in the phosphate regulon genes expression. PhoR may function as a membrane-associated protein kinase that phosphorylates PhoB in response to environmental signals.</text>
</comment>
<evidence type="ECO:0000256" key="16">
    <source>
        <dbReference type="ARBA" id="ARBA00023136"/>
    </source>
</evidence>
<dbReference type="PROSITE" id="PS50109">
    <property type="entry name" value="HIS_KIN"/>
    <property type="match status" value="1"/>
</dbReference>
<keyword evidence="5" id="KW-0813">Transport</keyword>
<dbReference type="CDD" id="cd00130">
    <property type="entry name" value="PAS"/>
    <property type="match status" value="1"/>
</dbReference>
<dbReference type="InterPro" id="IPR035965">
    <property type="entry name" value="PAS-like_dom_sf"/>
</dbReference>
<dbReference type="GO" id="GO:0005886">
    <property type="term" value="C:plasma membrane"/>
    <property type="evidence" value="ECO:0007669"/>
    <property type="project" value="UniProtKB-SubCell"/>
</dbReference>
<dbReference type="InterPro" id="IPR036097">
    <property type="entry name" value="HisK_dim/P_sf"/>
</dbReference>
<dbReference type="InterPro" id="IPR050351">
    <property type="entry name" value="BphY/WalK/GraS-like"/>
</dbReference>
<dbReference type="SMART" id="SM00387">
    <property type="entry name" value="HATPase_c"/>
    <property type="match status" value="1"/>
</dbReference>
<protein>
    <recommendedName>
        <fullName evidence="4">Phosphate regulon sensor protein PhoR</fullName>
        <ecNumber evidence="3">2.7.13.3</ecNumber>
    </recommendedName>
</protein>
<dbReference type="InterPro" id="IPR003661">
    <property type="entry name" value="HisK_dim/P_dom"/>
</dbReference>
<evidence type="ECO:0000256" key="1">
    <source>
        <dbReference type="ARBA" id="ARBA00000085"/>
    </source>
</evidence>
<dbReference type="SMART" id="SM00388">
    <property type="entry name" value="HisKA"/>
    <property type="match status" value="1"/>
</dbReference>
<dbReference type="Pfam" id="PF02518">
    <property type="entry name" value="HATPase_c"/>
    <property type="match status" value="1"/>
</dbReference>
<sequence length="454" mass="49731">MRPPVPPSHGSRHALPPPLRRALWRSLRDALLVLAAAALAGRVAGHPGAALAVAALGLLGWHGWRLYRLLQGRRPPAAEARGIWDALGRLLHRRQAQTRAARRRLLQLLRAYRAAADALPDAVVVVDRNTQRIRWFNRAATGLLGLAPHRDLGAPLAARLHPLPIAHWLAAGRRAEPILDAPSPVDGRVHLHLRLLPYSEDLWLLVARDVTQLLHLERMRRDFVANVSHELRTPLTVVHGYLDMLDPEDHPEWATALAEMRRQSQRMARLVEDLLTLSRLESRDSLPEEPVEMAPLLASLAREAAALGQGRHAVEVRDEAGCDLLGSPQDLHSAFSNLVANAVRYTPAGGTVRIVFAREDGGGAALSVEDTGPGIPAEHIPRLTERFYRVSASRPRESGGTGLGLSIVKHVLGLHQARLSIDSRVGHGSRFTCHFGPERVRMRHDGPVAAPAAP</sequence>
<reference evidence="20" key="1">
    <citation type="submission" date="2017-10" db="EMBL/GenBank/DDBJ databases">
        <title>Whole genome sequencing of members of genus Pseudoxanthomonas.</title>
        <authorList>
            <person name="Kumar S."/>
            <person name="Bansal K."/>
            <person name="Kaur A."/>
            <person name="Patil P."/>
            <person name="Sharma S."/>
            <person name="Patil P.B."/>
        </authorList>
    </citation>
    <scope>NUCLEOTIDE SEQUENCE</scope>
    <source>
        <strain evidence="20">DSM 22914</strain>
    </source>
</reference>
<organism evidence="20 21">
    <name type="scientific">Pseudoxanthomonas taiwanensis</name>
    <dbReference type="NCBI Taxonomy" id="176598"/>
    <lineage>
        <taxon>Bacteria</taxon>
        <taxon>Pseudomonadati</taxon>
        <taxon>Pseudomonadota</taxon>
        <taxon>Gammaproteobacteria</taxon>
        <taxon>Lysobacterales</taxon>
        <taxon>Lysobacteraceae</taxon>
        <taxon>Pseudoxanthomonas</taxon>
    </lineage>
</organism>
<dbReference type="Pfam" id="PF11808">
    <property type="entry name" value="PhoR"/>
    <property type="match status" value="1"/>
</dbReference>
<dbReference type="EC" id="2.7.13.3" evidence="3"/>
<keyword evidence="14" id="KW-1133">Transmembrane helix</keyword>
<evidence type="ECO:0000256" key="15">
    <source>
        <dbReference type="ARBA" id="ARBA00023012"/>
    </source>
</evidence>
<dbReference type="PANTHER" id="PTHR45453:SF1">
    <property type="entry name" value="PHOSPHATE REGULON SENSOR PROTEIN PHOR"/>
    <property type="match status" value="1"/>
</dbReference>
<dbReference type="SUPFAM" id="SSF55874">
    <property type="entry name" value="ATPase domain of HSP90 chaperone/DNA topoisomerase II/histidine kinase"/>
    <property type="match status" value="1"/>
</dbReference>
<name>A0A921NSE2_9GAMM</name>
<keyword evidence="8" id="KW-0592">Phosphate transport</keyword>
<evidence type="ECO:0000259" key="19">
    <source>
        <dbReference type="PROSITE" id="PS50112"/>
    </source>
</evidence>
<dbReference type="InterPro" id="IPR005467">
    <property type="entry name" value="His_kinase_dom"/>
</dbReference>
<keyword evidence="10" id="KW-0812">Transmembrane</keyword>
<comment type="catalytic activity">
    <reaction evidence="1">
        <text>ATP + protein L-histidine = ADP + protein N-phospho-L-histidine.</text>
        <dbReference type="EC" id="2.7.13.3"/>
    </reaction>
</comment>
<dbReference type="EMBL" id="PDWK01000044">
    <property type="protein sequence ID" value="KAF1688562.1"/>
    <property type="molecule type" value="Genomic_DNA"/>
</dbReference>
<keyword evidence="16" id="KW-0472">Membrane</keyword>
<dbReference type="SMART" id="SM00091">
    <property type="entry name" value="PAS"/>
    <property type="match status" value="1"/>
</dbReference>
<feature type="domain" description="PAS" evidence="19">
    <location>
        <begin position="108"/>
        <end position="162"/>
    </location>
</feature>
<comment type="subcellular location">
    <subcellularLocation>
        <location evidence="2">Cell membrane</location>
    </subcellularLocation>
</comment>
<keyword evidence="7" id="KW-0597">Phosphoprotein</keyword>